<accession>A0ABN7UGZ2</accession>
<dbReference type="Proteomes" id="UP000789901">
    <property type="component" value="Unassembled WGS sequence"/>
</dbReference>
<organism evidence="1 2">
    <name type="scientific">Gigaspora margarita</name>
    <dbReference type="NCBI Taxonomy" id="4874"/>
    <lineage>
        <taxon>Eukaryota</taxon>
        <taxon>Fungi</taxon>
        <taxon>Fungi incertae sedis</taxon>
        <taxon>Mucoromycota</taxon>
        <taxon>Glomeromycotina</taxon>
        <taxon>Glomeromycetes</taxon>
        <taxon>Diversisporales</taxon>
        <taxon>Gigasporaceae</taxon>
        <taxon>Gigaspora</taxon>
    </lineage>
</organism>
<evidence type="ECO:0000313" key="2">
    <source>
        <dbReference type="Proteomes" id="UP000789901"/>
    </source>
</evidence>
<evidence type="ECO:0000313" key="1">
    <source>
        <dbReference type="EMBL" id="CAG8594341.1"/>
    </source>
</evidence>
<keyword evidence="2" id="KW-1185">Reference proteome</keyword>
<protein>
    <submittedName>
        <fullName evidence="1">16916_t:CDS:1</fullName>
    </submittedName>
</protein>
<feature type="non-terminal residue" evidence="1">
    <location>
        <position position="1"/>
    </location>
</feature>
<name>A0ABN7UGZ2_GIGMA</name>
<reference evidence="1 2" key="1">
    <citation type="submission" date="2021-06" db="EMBL/GenBank/DDBJ databases">
        <authorList>
            <person name="Kallberg Y."/>
            <person name="Tangrot J."/>
            <person name="Rosling A."/>
        </authorList>
    </citation>
    <scope>NUCLEOTIDE SEQUENCE [LARGE SCALE GENOMIC DNA]</scope>
    <source>
        <strain evidence="1 2">120-4 pot B 10/14</strain>
    </source>
</reference>
<sequence length="43" mass="5176">SYTRYIAKDFVLKIDSKEEELVLNILKIDSKRRRICSEDSEDR</sequence>
<dbReference type="EMBL" id="CAJVQB010003000">
    <property type="protein sequence ID" value="CAG8594341.1"/>
    <property type="molecule type" value="Genomic_DNA"/>
</dbReference>
<proteinExistence type="predicted"/>
<comment type="caution">
    <text evidence="1">The sequence shown here is derived from an EMBL/GenBank/DDBJ whole genome shotgun (WGS) entry which is preliminary data.</text>
</comment>
<gene>
    <name evidence="1" type="ORF">GMARGA_LOCUS6564</name>
</gene>